<sequence>MEKYQIMDATSQMQSQIIALFKRIFDQMELPQLKKLNNDEQEKLLNEAFNIVKLRQWAVIKVILTQSDKVVGVAYSYNGVNENKLKELLLERTAPIDLHPDVETKSGEWYLEMLVIDQAYQGQGLGKKLLEDVWQIAQQNKLSLTLNVDHTNIKAKKLYQAQGFIDISSIMIGQHRYVHMQKNKKLRQMFDIL</sequence>
<dbReference type="InterPro" id="IPR016181">
    <property type="entry name" value="Acyl_CoA_acyltransferase"/>
</dbReference>
<dbReference type="CDD" id="cd04301">
    <property type="entry name" value="NAT_SF"/>
    <property type="match status" value="1"/>
</dbReference>
<evidence type="ECO:0000256" key="2">
    <source>
        <dbReference type="ARBA" id="ARBA00023315"/>
    </source>
</evidence>
<dbReference type="SUPFAM" id="SSF55729">
    <property type="entry name" value="Acyl-CoA N-acyltransferases (Nat)"/>
    <property type="match status" value="1"/>
</dbReference>
<organism evidence="4 5">
    <name type="scientific">Periweissella beninensis</name>
    <dbReference type="NCBI Taxonomy" id="504936"/>
    <lineage>
        <taxon>Bacteria</taxon>
        <taxon>Bacillati</taxon>
        <taxon>Bacillota</taxon>
        <taxon>Bacilli</taxon>
        <taxon>Lactobacillales</taxon>
        <taxon>Lactobacillaceae</taxon>
        <taxon>Periweissella</taxon>
    </lineage>
</organism>
<keyword evidence="1" id="KW-0808">Transferase</keyword>
<dbReference type="Pfam" id="PF00583">
    <property type="entry name" value="Acetyltransf_1"/>
    <property type="match status" value="1"/>
</dbReference>
<proteinExistence type="predicted"/>
<evidence type="ECO:0000256" key="1">
    <source>
        <dbReference type="ARBA" id="ARBA00022679"/>
    </source>
</evidence>
<dbReference type="Proteomes" id="UP001057481">
    <property type="component" value="Unassembled WGS sequence"/>
</dbReference>
<reference evidence="4" key="1">
    <citation type="submission" date="2021-04" db="EMBL/GenBank/DDBJ databases">
        <title>Taxonomic assessment of Weissella genus.</title>
        <authorList>
            <person name="Fanelli F."/>
            <person name="Chieffi D."/>
            <person name="Dell'Aquila A."/>
            <person name="Gyu-Sung C."/>
            <person name="Franz C.M.A.P."/>
            <person name="Fusco V."/>
        </authorList>
    </citation>
    <scope>NUCLEOTIDE SEQUENCE</scope>
    <source>
        <strain evidence="4">LMG 25373</strain>
    </source>
</reference>
<name>A0ABT0VIX1_9LACO</name>
<protein>
    <submittedName>
        <fullName evidence="4">GNAT family N-acetyltransferase</fullName>
    </submittedName>
</protein>
<comment type="caution">
    <text evidence="4">The sequence shown here is derived from an EMBL/GenBank/DDBJ whole genome shotgun (WGS) entry which is preliminary data.</text>
</comment>
<dbReference type="EMBL" id="JAGMVS010000065">
    <property type="protein sequence ID" value="MCM2437611.1"/>
    <property type="molecule type" value="Genomic_DNA"/>
</dbReference>
<gene>
    <name evidence="4" type="ORF">KAK10_06785</name>
</gene>
<dbReference type="PROSITE" id="PS51186">
    <property type="entry name" value="GNAT"/>
    <property type="match status" value="1"/>
</dbReference>
<accession>A0ABT0VIX1</accession>
<dbReference type="PANTHER" id="PTHR43420">
    <property type="entry name" value="ACETYLTRANSFERASE"/>
    <property type="match status" value="1"/>
</dbReference>
<dbReference type="Gene3D" id="3.40.630.30">
    <property type="match status" value="1"/>
</dbReference>
<feature type="domain" description="N-acetyltransferase" evidence="3">
    <location>
        <begin position="4"/>
        <end position="185"/>
    </location>
</feature>
<evidence type="ECO:0000313" key="4">
    <source>
        <dbReference type="EMBL" id="MCM2437611.1"/>
    </source>
</evidence>
<keyword evidence="5" id="KW-1185">Reference proteome</keyword>
<dbReference type="RefSeq" id="WP_205143598.1">
    <property type="nucleotide sequence ID" value="NZ_JAFBDN010000008.1"/>
</dbReference>
<evidence type="ECO:0000313" key="5">
    <source>
        <dbReference type="Proteomes" id="UP001057481"/>
    </source>
</evidence>
<dbReference type="InterPro" id="IPR050680">
    <property type="entry name" value="YpeA/RimI_acetyltransf"/>
</dbReference>
<keyword evidence="2" id="KW-0012">Acyltransferase</keyword>
<evidence type="ECO:0000259" key="3">
    <source>
        <dbReference type="PROSITE" id="PS51186"/>
    </source>
</evidence>
<dbReference type="InterPro" id="IPR000182">
    <property type="entry name" value="GNAT_dom"/>
</dbReference>